<feature type="compositionally biased region" description="Low complexity" evidence="1">
    <location>
        <begin position="1063"/>
        <end position="1079"/>
    </location>
</feature>
<feature type="compositionally biased region" description="Basic and acidic residues" evidence="1">
    <location>
        <begin position="918"/>
        <end position="934"/>
    </location>
</feature>
<dbReference type="Proteomes" id="UP001224775">
    <property type="component" value="Unassembled WGS sequence"/>
</dbReference>
<dbReference type="EMBL" id="JATAAI010000034">
    <property type="protein sequence ID" value="KAK1735425.1"/>
    <property type="molecule type" value="Genomic_DNA"/>
</dbReference>
<feature type="compositionally biased region" description="Basic and acidic residues" evidence="1">
    <location>
        <begin position="37"/>
        <end position="49"/>
    </location>
</feature>
<evidence type="ECO:0000313" key="2">
    <source>
        <dbReference type="EMBL" id="KAK1735425.1"/>
    </source>
</evidence>
<evidence type="ECO:0000256" key="1">
    <source>
        <dbReference type="SAM" id="MobiDB-lite"/>
    </source>
</evidence>
<feature type="compositionally biased region" description="Polar residues" evidence="1">
    <location>
        <begin position="109"/>
        <end position="119"/>
    </location>
</feature>
<accession>A0AAD8XXM8</accession>
<name>A0AAD8XXM8_9STRA</name>
<protein>
    <submittedName>
        <fullName evidence="2">Uncharacterized protein</fullName>
    </submittedName>
</protein>
<feature type="compositionally biased region" description="Basic and acidic residues" evidence="1">
    <location>
        <begin position="1044"/>
        <end position="1062"/>
    </location>
</feature>
<sequence length="1435" mass="160310">MKFRPLCIDYHARAQEIIITERDYNSRRAAQSLLSHRPSDLSTPRHHDDDIDQSLGLNDEDGENRKPSNCLLNSSVDGNVGHGKHHPVDTSKSNERQATRREGSIANAPRSSAHGNRSITAVFGPTIPPSECALRKISPVTRGPIRGRLLLVAETVPAMESIIGLHAKIGKEIFQRGIFSSLGGGGESRQKQQHSFIDDAAMFLRSGYTTIDHPMQTMIMDETNDSDDHAAVDTIELTNAPYSPPYKLLRHEPDDLTKIQSLKSLQISNVANFASEVIKLMEPRRSSSRRKTTECGLHKGGKERPTLSTKPKLSITSCEQMTEIYNNDFAPNKNMLSLTSFYEDCHGGLDDCRSPACLILQSRKLKPYAEDQFFVVRLDPDFDPSCQSTSSSKKMDSAGLVRSLGEICSAAFISRELALPRRLEHKSDVQIARILHSSCSSVHKVDFVEESLNRFKKSQKRDEALLTPFVQSDLLIEESKSFPKKITLESDLSLYDDDSVEPTTPICQSDTALTLPSFVQSLPFSCARKTTIRRSKSQKRFVDSSARVFKIDALSNICGPSKVACLYLPQIEVRDWKDRTSRNDLASPEEQQHLALNDDLISFARECVPSSAIPASIDSLDGVDLLQGQTSSYPILSWFTCDDDIDGSELVDHIYFDQAARDLKRRSFCSNAVKVGDKERSRCVLLTGCSSRINSGRLYSYRGFLTNQIMNPRIFQRRYISMVELNKIYQRKNISSLSKGSDTAVSPRQRSFYFTRMVVVDFADGFAAKMSKKKLKQKQGKSNIRGGPFVASLKTRRHGDRLPLQPVKKNRVAVMSGKQSALAPELEYLSSSFHREKENISVNDVVGQLGRENLNVRGELLHLATKAHELKEEEDAYLAELAVINRCREDTPSRASFEDEICDRVDIDVASGACGNEKREASDAIATEEHDQEKKKKKRKKDKKKKEKKKLKKQKKSHKRKRRDDVEAQSDTALTEKLVGDGCDISSECEETKLQLKSVKKLRIDEAVPSTTRKPWKAVPSIALGITPIHRPTEKRSQPQPSVEMHKTPKVTDERDRLDKNSTSHSLSSLDASSVSGKSPDSVAVANLAHDALFTKATPKNFSMMQSQALDENNYIVREHDGDSVSAIDADNYRSIESFNDDISFERTSEENVSTFTILTSESFLELFGESIMELASGRWFNTLTTAEKLQINSLLNCNQEPGNGLDPGIPPQAKINVSDCPLLDIAGADIELADDKALIVQRISTLTQSSKEFMKRLVIMAASGRYRSIHVILCVDTDMRPSEIVTMQNALMQQSGCPCETVTFEYTSPRTLSSSIALQFCNSSEVHKSSRISQFASDENVQERARFLICLVPTMTVHTALKCLWCADSSGRLEDEFDDDCGATAMQTLLSLARETSRDLFPHKVTSMMTKACAEQLWLAVNTASSFATRQFER</sequence>
<comment type="caution">
    <text evidence="2">The sequence shown here is derived from an EMBL/GenBank/DDBJ whole genome shotgun (WGS) entry which is preliminary data.</text>
</comment>
<reference evidence="2" key="1">
    <citation type="submission" date="2023-06" db="EMBL/GenBank/DDBJ databases">
        <title>Survivors Of The Sea: Transcriptome response of Skeletonema marinoi to long-term dormancy.</title>
        <authorList>
            <person name="Pinder M.I.M."/>
            <person name="Kourtchenko O."/>
            <person name="Robertson E.K."/>
            <person name="Larsson T."/>
            <person name="Maumus F."/>
            <person name="Osuna-Cruz C.M."/>
            <person name="Vancaester E."/>
            <person name="Stenow R."/>
            <person name="Vandepoele K."/>
            <person name="Ploug H."/>
            <person name="Bruchert V."/>
            <person name="Godhe A."/>
            <person name="Topel M."/>
        </authorList>
    </citation>
    <scope>NUCLEOTIDE SEQUENCE</scope>
    <source>
        <strain evidence="2">R05AC</strain>
    </source>
</reference>
<feature type="compositionally biased region" description="Basic and acidic residues" evidence="1">
    <location>
        <begin position="86"/>
        <end position="103"/>
    </location>
</feature>
<feature type="compositionally biased region" description="Basic residues" evidence="1">
    <location>
        <begin position="935"/>
        <end position="962"/>
    </location>
</feature>
<feature type="region of interest" description="Disordered" evidence="1">
    <location>
        <begin position="35"/>
        <end position="122"/>
    </location>
</feature>
<gene>
    <name evidence="2" type="ORF">QTG54_014039</name>
</gene>
<proteinExistence type="predicted"/>
<feature type="compositionally biased region" description="Basic and acidic residues" evidence="1">
    <location>
        <begin position="283"/>
        <end position="305"/>
    </location>
</feature>
<organism evidence="2 3">
    <name type="scientific">Skeletonema marinoi</name>
    <dbReference type="NCBI Taxonomy" id="267567"/>
    <lineage>
        <taxon>Eukaryota</taxon>
        <taxon>Sar</taxon>
        <taxon>Stramenopiles</taxon>
        <taxon>Ochrophyta</taxon>
        <taxon>Bacillariophyta</taxon>
        <taxon>Coscinodiscophyceae</taxon>
        <taxon>Thalassiosirophycidae</taxon>
        <taxon>Thalassiosirales</taxon>
        <taxon>Skeletonemataceae</taxon>
        <taxon>Skeletonema</taxon>
        <taxon>Skeletonema marinoi-dohrnii complex</taxon>
    </lineage>
</organism>
<evidence type="ECO:0000313" key="3">
    <source>
        <dbReference type="Proteomes" id="UP001224775"/>
    </source>
</evidence>
<feature type="region of interest" description="Disordered" evidence="1">
    <location>
        <begin position="283"/>
        <end position="312"/>
    </location>
</feature>
<feature type="region of interest" description="Disordered" evidence="1">
    <location>
        <begin position="1025"/>
        <end position="1080"/>
    </location>
</feature>
<keyword evidence="3" id="KW-1185">Reference proteome</keyword>
<feature type="region of interest" description="Disordered" evidence="1">
    <location>
        <begin position="918"/>
        <end position="970"/>
    </location>
</feature>